<sequence length="123" mass="13656">MSPAEVTAAAERAASLKTTPATERVELGHELRAVPASHYALQLAAMQSIAVARNFIDEYEIHDLAVAYETVRNDRLWYIIVTGNYPTSHAARQGIDALPANVQALKPWVKSYGQIHREMDRAK</sequence>
<evidence type="ECO:0000313" key="3">
    <source>
        <dbReference type="Proteomes" id="UP000029227"/>
    </source>
</evidence>
<comment type="caution">
    <text evidence="2">The sequence shown here is derived from an EMBL/GenBank/DDBJ whole genome shotgun (WGS) entry which is preliminary data.</text>
</comment>
<proteinExistence type="predicted"/>
<dbReference type="InterPro" id="IPR007730">
    <property type="entry name" value="SPOR-like_dom"/>
</dbReference>
<feature type="domain" description="SPOR" evidence="1">
    <location>
        <begin position="33"/>
        <end position="111"/>
    </location>
</feature>
<dbReference type="GO" id="GO:0042834">
    <property type="term" value="F:peptidoglycan binding"/>
    <property type="evidence" value="ECO:0007669"/>
    <property type="project" value="InterPro"/>
</dbReference>
<name>A0A090RE67_9GAMM</name>
<evidence type="ECO:0000259" key="1">
    <source>
        <dbReference type="PROSITE" id="PS51724"/>
    </source>
</evidence>
<gene>
    <name evidence="2" type="ORF">JCM19237_4935</name>
</gene>
<dbReference type="Gene3D" id="3.30.70.1070">
    <property type="entry name" value="Sporulation related repeat"/>
    <property type="match status" value="1"/>
</dbReference>
<dbReference type="InterPro" id="IPR036680">
    <property type="entry name" value="SPOR-like_sf"/>
</dbReference>
<dbReference type="eggNOG" id="COG3266">
    <property type="taxonomic scope" value="Bacteria"/>
</dbReference>
<reference evidence="2 3" key="1">
    <citation type="journal article" date="2014" name="Genome Announc.">
        <title>Draft Genome Sequences of Two Vibrionaceae Species, Vibrio ponticus C121 and Photobacterium aphoticum C119, Isolated as Coral Reef Microbiota.</title>
        <authorList>
            <person name="Al-saari N."/>
            <person name="Meirelles P.M."/>
            <person name="Mino S."/>
            <person name="Suda W."/>
            <person name="Oshima K."/>
            <person name="Hattori M."/>
            <person name="Ohkuma M."/>
            <person name="Thompson F.L."/>
            <person name="Gomez-Gil B."/>
            <person name="Sawabe T."/>
            <person name="Sawabe T."/>
        </authorList>
    </citation>
    <scope>NUCLEOTIDE SEQUENCE [LARGE SCALE GENOMIC DNA]</scope>
    <source>
        <strain evidence="2 3">JCM 19237</strain>
    </source>
</reference>
<dbReference type="PROSITE" id="PS51724">
    <property type="entry name" value="SPOR"/>
    <property type="match status" value="1"/>
</dbReference>
<evidence type="ECO:0000313" key="2">
    <source>
        <dbReference type="EMBL" id="GAL05862.1"/>
    </source>
</evidence>
<dbReference type="Proteomes" id="UP000029227">
    <property type="component" value="Unassembled WGS sequence"/>
</dbReference>
<organism evidence="2 3">
    <name type="scientific">Photobacterium aphoticum</name>
    <dbReference type="NCBI Taxonomy" id="754436"/>
    <lineage>
        <taxon>Bacteria</taxon>
        <taxon>Pseudomonadati</taxon>
        <taxon>Pseudomonadota</taxon>
        <taxon>Gammaproteobacteria</taxon>
        <taxon>Vibrionales</taxon>
        <taxon>Vibrionaceae</taxon>
        <taxon>Photobacterium</taxon>
    </lineage>
</organism>
<accession>A0A090RE67</accession>
<dbReference type="Pfam" id="PF05036">
    <property type="entry name" value="SPOR"/>
    <property type="match status" value="1"/>
</dbReference>
<dbReference type="STRING" id="754436.JCM19237_4935"/>
<protein>
    <submittedName>
        <fullName evidence="2">DamX protein</fullName>
    </submittedName>
</protein>
<dbReference type="AlphaFoldDB" id="A0A090RE67"/>
<dbReference type="EMBL" id="BBMN01000008">
    <property type="protein sequence ID" value="GAL05862.1"/>
    <property type="molecule type" value="Genomic_DNA"/>
</dbReference>